<sequence length="106" mass="12641">MLNTPIGVYRMIKDIKKMRLIINLCLISVCVTHARANDNQITWLITNWPPWMILEGDDRGTGRFNHILDLAQKNLTQYRHRMVNMNWSRVWFEIKEGKHICNIFCL</sequence>
<dbReference type="AlphaFoldDB" id="A0A1V1NXJ0"/>
<proteinExistence type="predicted"/>
<dbReference type="EMBL" id="ATBP01001478">
    <property type="protein sequence ID" value="ETR67255.1"/>
    <property type="molecule type" value="Genomic_DNA"/>
</dbReference>
<name>A0A1V1NXJ0_9BACT</name>
<evidence type="ECO:0008006" key="3">
    <source>
        <dbReference type="Google" id="ProtNLM"/>
    </source>
</evidence>
<gene>
    <name evidence="1" type="ORF">OMM_11796</name>
</gene>
<dbReference type="Proteomes" id="UP000189670">
    <property type="component" value="Unassembled WGS sequence"/>
</dbReference>
<comment type="caution">
    <text evidence="1">The sequence shown here is derived from an EMBL/GenBank/DDBJ whole genome shotgun (WGS) entry which is preliminary data.</text>
</comment>
<reference evidence="2" key="1">
    <citation type="submission" date="2012-11" db="EMBL/GenBank/DDBJ databases">
        <authorList>
            <person name="Lucero-Rivera Y.E."/>
            <person name="Tovar-Ramirez D."/>
        </authorList>
    </citation>
    <scope>NUCLEOTIDE SEQUENCE [LARGE SCALE GENOMIC DNA]</scope>
    <source>
        <strain evidence="2">Araruama</strain>
    </source>
</reference>
<protein>
    <recommendedName>
        <fullName evidence="3">Solute-binding protein family 3/N-terminal domain-containing protein</fullName>
    </recommendedName>
</protein>
<evidence type="ECO:0000313" key="2">
    <source>
        <dbReference type="Proteomes" id="UP000189670"/>
    </source>
</evidence>
<organism evidence="1 2">
    <name type="scientific">Candidatus Magnetoglobus multicellularis str. Araruama</name>
    <dbReference type="NCBI Taxonomy" id="890399"/>
    <lineage>
        <taxon>Bacteria</taxon>
        <taxon>Pseudomonadati</taxon>
        <taxon>Thermodesulfobacteriota</taxon>
        <taxon>Desulfobacteria</taxon>
        <taxon>Desulfobacterales</taxon>
        <taxon>Desulfobacteraceae</taxon>
        <taxon>Candidatus Magnetoglobus</taxon>
    </lineage>
</organism>
<accession>A0A1V1NXJ0</accession>
<evidence type="ECO:0000313" key="1">
    <source>
        <dbReference type="EMBL" id="ETR67255.1"/>
    </source>
</evidence>